<name>T1FD22_HELRO</name>
<reference evidence="3 5" key="2">
    <citation type="journal article" date="2013" name="Nature">
        <title>Insights into bilaterian evolution from three spiralian genomes.</title>
        <authorList>
            <person name="Simakov O."/>
            <person name="Marletaz F."/>
            <person name="Cho S.J."/>
            <person name="Edsinger-Gonzales E."/>
            <person name="Havlak P."/>
            <person name="Hellsten U."/>
            <person name="Kuo D.H."/>
            <person name="Larsson T."/>
            <person name="Lv J."/>
            <person name="Arendt D."/>
            <person name="Savage R."/>
            <person name="Osoegawa K."/>
            <person name="de Jong P."/>
            <person name="Grimwood J."/>
            <person name="Chapman J.A."/>
            <person name="Shapiro H."/>
            <person name="Aerts A."/>
            <person name="Otillar R.P."/>
            <person name="Terry A.Y."/>
            <person name="Boore J.L."/>
            <person name="Grigoriev I.V."/>
            <person name="Lindberg D.R."/>
            <person name="Seaver E.C."/>
            <person name="Weisblat D.A."/>
            <person name="Putnam N.H."/>
            <person name="Rokhsar D.S."/>
        </authorList>
    </citation>
    <scope>NUCLEOTIDE SEQUENCE</scope>
</reference>
<dbReference type="GeneID" id="20206721"/>
<dbReference type="RefSeq" id="XP_009024688.1">
    <property type="nucleotide sequence ID" value="XM_009026440.1"/>
</dbReference>
<accession>T1FD22</accession>
<feature type="compositionally biased region" description="Low complexity" evidence="1">
    <location>
        <begin position="77"/>
        <end position="88"/>
    </location>
</feature>
<feature type="transmembrane region" description="Helical" evidence="2">
    <location>
        <begin position="27"/>
        <end position="53"/>
    </location>
</feature>
<dbReference type="InParanoid" id="T1FD22"/>
<dbReference type="AlphaFoldDB" id="T1FD22"/>
<reference evidence="4" key="3">
    <citation type="submission" date="2015-06" db="UniProtKB">
        <authorList>
            <consortium name="EnsemblMetazoa"/>
        </authorList>
    </citation>
    <scope>IDENTIFICATION</scope>
</reference>
<keyword evidence="2" id="KW-0812">Transmembrane</keyword>
<dbReference type="CTD" id="20206721"/>
<keyword evidence="2" id="KW-0472">Membrane</keyword>
<feature type="region of interest" description="Disordered" evidence="1">
    <location>
        <begin position="61"/>
        <end position="105"/>
    </location>
</feature>
<gene>
    <name evidence="4" type="primary">20206721</name>
    <name evidence="3" type="ORF">HELRODRAFT_178307</name>
</gene>
<keyword evidence="2" id="KW-1133">Transmembrane helix</keyword>
<dbReference type="KEGG" id="hro:HELRODRAFT_178307"/>
<evidence type="ECO:0000256" key="1">
    <source>
        <dbReference type="SAM" id="MobiDB-lite"/>
    </source>
</evidence>
<sequence>MEANLNGDILMDEEEEKKEEKTMEREYSLCVIVCSCAASVFVAAVITVAIFTVTTLKTNNNNSNNASIQTLPNPIATTTESSNTPTTTKNVQQQPVADEVTTSAATSTAVAVTTETCRPRDATANYMPASEPTFTATNGTYLYSKNSIKKALFGYNNTLYNARIEFTSGDSKNLSVAELVSLGMSFENVEYFAVLVYAPPGDVVHSVAGKPLYNDKTKQESLISNSRYAFLSIVIGLTPIKPSRDTETMTILIDKRSYGRDVTYIGGSRELFRRARFVVVWPKLVWLSPFYPHLDPPLATYKCVEFELSVQFRTMR</sequence>
<dbReference type="HOGENOM" id="CLU_880770_0_0_1"/>
<keyword evidence="5" id="KW-1185">Reference proteome</keyword>
<proteinExistence type="predicted"/>
<feature type="compositionally biased region" description="Polar residues" evidence="1">
    <location>
        <begin position="66"/>
        <end position="76"/>
    </location>
</feature>
<evidence type="ECO:0000313" key="5">
    <source>
        <dbReference type="Proteomes" id="UP000015101"/>
    </source>
</evidence>
<reference evidence="5" key="1">
    <citation type="submission" date="2012-12" db="EMBL/GenBank/DDBJ databases">
        <authorList>
            <person name="Hellsten U."/>
            <person name="Grimwood J."/>
            <person name="Chapman J.A."/>
            <person name="Shapiro H."/>
            <person name="Aerts A."/>
            <person name="Otillar R.P."/>
            <person name="Terry A.Y."/>
            <person name="Boore J.L."/>
            <person name="Simakov O."/>
            <person name="Marletaz F."/>
            <person name="Cho S.-J."/>
            <person name="Edsinger-Gonzales E."/>
            <person name="Havlak P."/>
            <person name="Kuo D.-H."/>
            <person name="Larsson T."/>
            <person name="Lv J."/>
            <person name="Arendt D."/>
            <person name="Savage R."/>
            <person name="Osoegawa K."/>
            <person name="de Jong P."/>
            <person name="Lindberg D.R."/>
            <person name="Seaver E.C."/>
            <person name="Weisblat D.A."/>
            <person name="Putnam N.H."/>
            <person name="Grigoriev I.V."/>
            <person name="Rokhsar D.S."/>
        </authorList>
    </citation>
    <scope>NUCLEOTIDE SEQUENCE</scope>
</reference>
<dbReference type="EMBL" id="AMQM01006377">
    <property type="status" value="NOT_ANNOTATED_CDS"/>
    <property type="molecule type" value="Genomic_DNA"/>
</dbReference>
<organism evidence="4 5">
    <name type="scientific">Helobdella robusta</name>
    <name type="common">Californian leech</name>
    <dbReference type="NCBI Taxonomy" id="6412"/>
    <lineage>
        <taxon>Eukaryota</taxon>
        <taxon>Metazoa</taxon>
        <taxon>Spiralia</taxon>
        <taxon>Lophotrochozoa</taxon>
        <taxon>Annelida</taxon>
        <taxon>Clitellata</taxon>
        <taxon>Hirudinea</taxon>
        <taxon>Rhynchobdellida</taxon>
        <taxon>Glossiphoniidae</taxon>
        <taxon>Helobdella</taxon>
    </lineage>
</organism>
<dbReference type="EMBL" id="KB097417">
    <property type="protein sequence ID" value="ESN97193.1"/>
    <property type="molecule type" value="Genomic_DNA"/>
</dbReference>
<evidence type="ECO:0000256" key="2">
    <source>
        <dbReference type="SAM" id="Phobius"/>
    </source>
</evidence>
<evidence type="ECO:0000313" key="3">
    <source>
        <dbReference type="EMBL" id="ESN97193.1"/>
    </source>
</evidence>
<dbReference type="EnsemblMetazoa" id="HelroT178307">
    <property type="protein sequence ID" value="HelroP178307"/>
    <property type="gene ID" value="HelroG178307"/>
</dbReference>
<feature type="compositionally biased region" description="Low complexity" evidence="1">
    <location>
        <begin position="96"/>
        <end position="105"/>
    </location>
</feature>
<dbReference type="Proteomes" id="UP000015101">
    <property type="component" value="Unassembled WGS sequence"/>
</dbReference>
<evidence type="ECO:0000313" key="4">
    <source>
        <dbReference type="EnsemblMetazoa" id="HelroP178307"/>
    </source>
</evidence>
<protein>
    <submittedName>
        <fullName evidence="3 4">Uncharacterized protein</fullName>
    </submittedName>
</protein>